<feature type="transmembrane region" description="Helical" evidence="1">
    <location>
        <begin position="42"/>
        <end position="61"/>
    </location>
</feature>
<organism evidence="2 3">
    <name type="scientific">Spirodela intermedia</name>
    <name type="common">Intermediate duckweed</name>
    <dbReference type="NCBI Taxonomy" id="51605"/>
    <lineage>
        <taxon>Eukaryota</taxon>
        <taxon>Viridiplantae</taxon>
        <taxon>Streptophyta</taxon>
        <taxon>Embryophyta</taxon>
        <taxon>Tracheophyta</taxon>
        <taxon>Spermatophyta</taxon>
        <taxon>Magnoliopsida</taxon>
        <taxon>Liliopsida</taxon>
        <taxon>Araceae</taxon>
        <taxon>Lemnoideae</taxon>
        <taxon>Spirodela</taxon>
    </lineage>
</organism>
<keyword evidence="1" id="KW-1133">Transmembrane helix</keyword>
<dbReference type="PANTHER" id="PTHR46610">
    <property type="entry name" value="OS05G0181300 PROTEIN"/>
    <property type="match status" value="1"/>
</dbReference>
<dbReference type="AlphaFoldDB" id="A0A7I8LL63"/>
<keyword evidence="1" id="KW-0812">Transmembrane</keyword>
<feature type="transmembrane region" description="Helical" evidence="1">
    <location>
        <begin position="67"/>
        <end position="86"/>
    </location>
</feature>
<gene>
    <name evidence="2" type="ORF">SI8410_17020676</name>
</gene>
<feature type="transmembrane region" description="Helical" evidence="1">
    <location>
        <begin position="107"/>
        <end position="124"/>
    </location>
</feature>
<reference evidence="2" key="1">
    <citation type="submission" date="2020-02" db="EMBL/GenBank/DDBJ databases">
        <authorList>
            <person name="Scholz U."/>
            <person name="Mascher M."/>
            <person name="Fiebig A."/>
        </authorList>
    </citation>
    <scope>NUCLEOTIDE SEQUENCE</scope>
</reference>
<dbReference type="EMBL" id="LR746280">
    <property type="protein sequence ID" value="CAA7409998.1"/>
    <property type="molecule type" value="Genomic_DNA"/>
</dbReference>
<keyword evidence="3" id="KW-1185">Reference proteome</keyword>
<evidence type="ECO:0000313" key="2">
    <source>
        <dbReference type="EMBL" id="CAA7409998.1"/>
    </source>
</evidence>
<dbReference type="InterPro" id="IPR045501">
    <property type="entry name" value="DUF6490"/>
</dbReference>
<evidence type="ECO:0000256" key="1">
    <source>
        <dbReference type="SAM" id="Phobius"/>
    </source>
</evidence>
<dbReference type="Proteomes" id="UP000663760">
    <property type="component" value="Chromosome 17"/>
</dbReference>
<keyword evidence="1" id="KW-0472">Membrane</keyword>
<accession>A0A7I8LL63</accession>
<proteinExistence type="predicted"/>
<sequence length="188" mass="20975">MRVVSSDHHSLDRIDPTKVDPEYVLKTPSEPPIAEEQVLFPWLYPFSFLFLNFSCGMGIYSTSENETFLGFIISDYLIFLVCFFVLRRLEGNGATVRDKRRKVSSRYCSVAVSVYFLFQIATVLPRTLATVVWTVAGAEFAANRYSFYIHLKALGDLTGATTLAGAYQFYVYDSLAADAGSSPPSSKA</sequence>
<name>A0A7I8LL63_SPIIN</name>
<protein>
    <submittedName>
        <fullName evidence="2">Uncharacterized protein</fullName>
    </submittedName>
</protein>
<evidence type="ECO:0000313" key="3">
    <source>
        <dbReference type="Proteomes" id="UP000663760"/>
    </source>
</evidence>
<dbReference type="PANTHER" id="PTHR46610:SF20">
    <property type="entry name" value="OS05G0181300 PROTEIN"/>
    <property type="match status" value="1"/>
</dbReference>